<keyword evidence="10" id="KW-1185">Reference proteome</keyword>
<dbReference type="OrthoDB" id="10029266at2759"/>
<dbReference type="AlphaFoldDB" id="A0A9W9YPW5"/>
<feature type="compositionally biased region" description="Basic and acidic residues" evidence="6">
    <location>
        <begin position="1"/>
        <end position="16"/>
    </location>
</feature>
<dbReference type="SUPFAM" id="SSF103473">
    <property type="entry name" value="MFS general substrate transporter"/>
    <property type="match status" value="1"/>
</dbReference>
<comment type="subcellular location">
    <subcellularLocation>
        <location evidence="1">Membrane</location>
        <topology evidence="1">Multi-pass membrane protein</topology>
    </subcellularLocation>
</comment>
<evidence type="ECO:0000259" key="8">
    <source>
        <dbReference type="Pfam" id="PF12832"/>
    </source>
</evidence>
<dbReference type="Proteomes" id="UP001163046">
    <property type="component" value="Unassembled WGS sequence"/>
</dbReference>
<evidence type="ECO:0000256" key="5">
    <source>
        <dbReference type="ARBA" id="ARBA00023136"/>
    </source>
</evidence>
<dbReference type="EMBL" id="MU827310">
    <property type="protein sequence ID" value="KAJ7360210.1"/>
    <property type="molecule type" value="Genomic_DNA"/>
</dbReference>
<evidence type="ECO:0000256" key="3">
    <source>
        <dbReference type="ARBA" id="ARBA00022692"/>
    </source>
</evidence>
<keyword evidence="4 7" id="KW-1133">Transmembrane helix</keyword>
<evidence type="ECO:0000256" key="4">
    <source>
        <dbReference type="ARBA" id="ARBA00022989"/>
    </source>
</evidence>
<comment type="similarity">
    <text evidence="2">Belongs to the major facilitator superfamily. MFSD6 family.</text>
</comment>
<evidence type="ECO:0000313" key="9">
    <source>
        <dbReference type="EMBL" id="KAJ7360210.1"/>
    </source>
</evidence>
<name>A0A9W9YPW5_9CNID</name>
<keyword evidence="5 7" id="KW-0472">Membrane</keyword>
<dbReference type="PANTHER" id="PTHR16172">
    <property type="entry name" value="MAJOR FACILITATOR SUPERFAMILY DOMAIN-CONTAINING PROTEIN 6-LIKE"/>
    <property type="match status" value="1"/>
</dbReference>
<evidence type="ECO:0000256" key="2">
    <source>
        <dbReference type="ARBA" id="ARBA00005241"/>
    </source>
</evidence>
<feature type="transmembrane region" description="Helical" evidence="7">
    <location>
        <begin position="35"/>
        <end position="55"/>
    </location>
</feature>
<dbReference type="Gene3D" id="1.20.1250.20">
    <property type="entry name" value="MFS general substrate transporter like domains"/>
    <property type="match status" value="1"/>
</dbReference>
<dbReference type="Pfam" id="PF12832">
    <property type="entry name" value="MFS_1_like"/>
    <property type="match status" value="1"/>
</dbReference>
<evidence type="ECO:0000256" key="6">
    <source>
        <dbReference type="SAM" id="MobiDB-lite"/>
    </source>
</evidence>
<dbReference type="GO" id="GO:0016020">
    <property type="term" value="C:membrane"/>
    <property type="evidence" value="ECO:0007669"/>
    <property type="project" value="UniProtKB-SubCell"/>
</dbReference>
<organism evidence="9 10">
    <name type="scientific">Desmophyllum pertusum</name>
    <dbReference type="NCBI Taxonomy" id="174260"/>
    <lineage>
        <taxon>Eukaryota</taxon>
        <taxon>Metazoa</taxon>
        <taxon>Cnidaria</taxon>
        <taxon>Anthozoa</taxon>
        <taxon>Hexacorallia</taxon>
        <taxon>Scleractinia</taxon>
        <taxon>Caryophylliina</taxon>
        <taxon>Caryophylliidae</taxon>
        <taxon>Desmophyllum</taxon>
    </lineage>
</organism>
<evidence type="ECO:0000256" key="7">
    <source>
        <dbReference type="SAM" id="Phobius"/>
    </source>
</evidence>
<dbReference type="PANTHER" id="PTHR16172:SF2">
    <property type="entry name" value="MAJOR FACILITATOR SUPERFAMILY DOMAIN-CONTAINING PROTEIN 6"/>
    <property type="match status" value="1"/>
</dbReference>
<feature type="region of interest" description="Disordered" evidence="6">
    <location>
        <begin position="1"/>
        <end position="25"/>
    </location>
</feature>
<dbReference type="InterPro" id="IPR051717">
    <property type="entry name" value="MFS_MFSD6"/>
</dbReference>
<dbReference type="InterPro" id="IPR036259">
    <property type="entry name" value="MFS_trans_sf"/>
</dbReference>
<dbReference type="InterPro" id="IPR024989">
    <property type="entry name" value="MFS_assoc_dom"/>
</dbReference>
<evidence type="ECO:0000256" key="1">
    <source>
        <dbReference type="ARBA" id="ARBA00004141"/>
    </source>
</evidence>
<sequence>MDDNDVHRKMEKHESTARSPDSSATCHSSEFTFKAYFFLFFSAIGSSVPYLALYFKQLGMSAGHAGTLTGLRMFTKFIGAPLWGTVGDKFRIRKVILFASLVSFTTGTMLLMAVQPQNQKCIETTANKTEVTSLIFTSGGISLGYSHTSTVNSERRVNEHERC</sequence>
<protein>
    <recommendedName>
        <fullName evidence="8">Major facilitator superfamily associated domain-containing protein</fullName>
    </recommendedName>
</protein>
<comment type="caution">
    <text evidence="9">The sequence shown here is derived from an EMBL/GenBank/DDBJ whole genome shotgun (WGS) entry which is preliminary data.</text>
</comment>
<reference evidence="9" key="1">
    <citation type="submission" date="2023-01" db="EMBL/GenBank/DDBJ databases">
        <title>Genome assembly of the deep-sea coral Lophelia pertusa.</title>
        <authorList>
            <person name="Herrera S."/>
            <person name="Cordes E."/>
        </authorList>
    </citation>
    <scope>NUCLEOTIDE SEQUENCE</scope>
    <source>
        <strain evidence="9">USNM1676648</strain>
        <tissue evidence="9">Polyp</tissue>
    </source>
</reference>
<feature type="domain" description="Major facilitator superfamily associated" evidence="8">
    <location>
        <begin position="33"/>
        <end position="112"/>
    </location>
</feature>
<accession>A0A9W9YPW5</accession>
<feature type="transmembrane region" description="Helical" evidence="7">
    <location>
        <begin position="95"/>
        <end position="114"/>
    </location>
</feature>
<proteinExistence type="inferred from homology"/>
<gene>
    <name evidence="9" type="ORF">OS493_016836</name>
</gene>
<evidence type="ECO:0000313" key="10">
    <source>
        <dbReference type="Proteomes" id="UP001163046"/>
    </source>
</evidence>
<keyword evidence="3 7" id="KW-0812">Transmembrane</keyword>